<dbReference type="Proteomes" id="UP000011885">
    <property type="component" value="Unassembled WGS sequence"/>
</dbReference>
<evidence type="ECO:0000259" key="2">
    <source>
        <dbReference type="PROSITE" id="PS50110"/>
    </source>
</evidence>
<dbReference type="InterPro" id="IPR001789">
    <property type="entry name" value="Sig_transdc_resp-reg_receiver"/>
</dbReference>
<organism evidence="3 4">
    <name type="scientific">Rhodopirellula sallentina SM41</name>
    <dbReference type="NCBI Taxonomy" id="1263870"/>
    <lineage>
        <taxon>Bacteria</taxon>
        <taxon>Pseudomonadati</taxon>
        <taxon>Planctomycetota</taxon>
        <taxon>Planctomycetia</taxon>
        <taxon>Pirellulales</taxon>
        <taxon>Pirellulaceae</taxon>
        <taxon>Rhodopirellula</taxon>
    </lineage>
</organism>
<comment type="caution">
    <text evidence="3">The sequence shown here is derived from an EMBL/GenBank/DDBJ whole genome shotgun (WGS) entry which is preliminary data.</text>
</comment>
<feature type="modified residue" description="4-aspartylphosphate" evidence="1">
    <location>
        <position position="63"/>
    </location>
</feature>
<keyword evidence="1" id="KW-0597">Phosphoprotein</keyword>
<protein>
    <submittedName>
        <fullName evidence="3">Response regulator receiver protein</fullName>
    </submittedName>
</protein>
<dbReference type="InterPro" id="IPR011006">
    <property type="entry name" value="CheY-like_superfamily"/>
</dbReference>
<reference evidence="3 4" key="1">
    <citation type="journal article" date="2013" name="Mar. Genomics">
        <title>Expression of sulfatases in Rhodopirellula baltica and the diversity of sulfatases in the genus Rhodopirellula.</title>
        <authorList>
            <person name="Wegner C.E."/>
            <person name="Richter-Heitmann T."/>
            <person name="Klindworth A."/>
            <person name="Klockow C."/>
            <person name="Richter M."/>
            <person name="Achstetter T."/>
            <person name="Glockner F.O."/>
            <person name="Harder J."/>
        </authorList>
    </citation>
    <scope>NUCLEOTIDE SEQUENCE [LARGE SCALE GENOMIC DNA]</scope>
    <source>
        <strain evidence="3 4">SM41</strain>
    </source>
</reference>
<dbReference type="AlphaFoldDB" id="M5U312"/>
<dbReference type="EMBL" id="ANOH01000190">
    <property type="protein sequence ID" value="EMI55847.1"/>
    <property type="molecule type" value="Genomic_DNA"/>
</dbReference>
<feature type="domain" description="Response regulatory" evidence="2">
    <location>
        <begin position="9"/>
        <end position="133"/>
    </location>
</feature>
<dbReference type="InterPro" id="IPR052893">
    <property type="entry name" value="TCS_response_regulator"/>
</dbReference>
<proteinExistence type="predicted"/>
<dbReference type="GO" id="GO:0000160">
    <property type="term" value="P:phosphorelay signal transduction system"/>
    <property type="evidence" value="ECO:0007669"/>
    <property type="project" value="InterPro"/>
</dbReference>
<gene>
    <name evidence="3" type="ORF">RSSM_02710</name>
</gene>
<accession>M5U312</accession>
<dbReference type="Gene3D" id="3.40.50.2300">
    <property type="match status" value="1"/>
</dbReference>
<dbReference type="SUPFAM" id="SSF52172">
    <property type="entry name" value="CheY-like"/>
    <property type="match status" value="1"/>
</dbReference>
<evidence type="ECO:0000313" key="4">
    <source>
        <dbReference type="Proteomes" id="UP000011885"/>
    </source>
</evidence>
<dbReference type="RefSeq" id="WP_008678829.1">
    <property type="nucleotide sequence ID" value="NZ_ANOH01000190.1"/>
</dbReference>
<dbReference type="PANTHER" id="PTHR44520:SF2">
    <property type="entry name" value="RESPONSE REGULATOR RCP1"/>
    <property type="match status" value="1"/>
</dbReference>
<sequence>MGLTDNKIRIMFIDDDPIDQALYRRMCRRADDVESIEFFSYADDALDELTRRPDALPDLVFLDMRIPRMSGIEFLQAVGSLDGAIRDQLNVIIATTSIHPDDKDAATAFPFVKDFATKPISKEQLEKIVSRLRKEP</sequence>
<name>M5U312_9BACT</name>
<dbReference type="PATRIC" id="fig|1263870.3.peg.2882"/>
<dbReference type="PANTHER" id="PTHR44520">
    <property type="entry name" value="RESPONSE REGULATOR RCP1-RELATED"/>
    <property type="match status" value="1"/>
</dbReference>
<dbReference type="Pfam" id="PF00072">
    <property type="entry name" value="Response_reg"/>
    <property type="match status" value="1"/>
</dbReference>
<evidence type="ECO:0000256" key="1">
    <source>
        <dbReference type="PROSITE-ProRule" id="PRU00169"/>
    </source>
</evidence>
<dbReference type="PROSITE" id="PS50110">
    <property type="entry name" value="RESPONSE_REGULATORY"/>
    <property type="match status" value="1"/>
</dbReference>
<keyword evidence="4" id="KW-1185">Reference proteome</keyword>
<dbReference type="SMART" id="SM00448">
    <property type="entry name" value="REC"/>
    <property type="match status" value="1"/>
</dbReference>
<evidence type="ECO:0000313" key="3">
    <source>
        <dbReference type="EMBL" id="EMI55847.1"/>
    </source>
</evidence>